<evidence type="ECO:0000313" key="1">
    <source>
        <dbReference type="EMBL" id="EHK57650.1"/>
    </source>
</evidence>
<keyword evidence="2" id="KW-1185">Reference proteome</keyword>
<proteinExistence type="predicted"/>
<dbReference type="Proteomes" id="UP000003250">
    <property type="component" value="Unassembled WGS sequence"/>
</dbReference>
<protein>
    <submittedName>
        <fullName evidence="1">Uncharacterized protein</fullName>
    </submittedName>
</protein>
<dbReference type="AlphaFoldDB" id="H0HNJ7"/>
<name>H0HNJ7_9HYPH</name>
<dbReference type="PATRIC" id="fig|1107882.3.peg.1678"/>
<reference evidence="1 2" key="1">
    <citation type="journal article" date="2012" name="J. Bacteriol.">
        <title>Draft Genome Sequence of Mesorhizobium alhagi CCNWXJ12-2T, a Novel Salt-Resistant Species Isolated from the Desert of Northwestern China.</title>
        <authorList>
            <person name="Zhou M."/>
            <person name="Chen W."/>
            <person name="Chen H."/>
            <person name="Wei G."/>
        </authorList>
    </citation>
    <scope>NUCLEOTIDE SEQUENCE [LARGE SCALE GENOMIC DNA]</scope>
    <source>
        <strain evidence="1 2">CCNWXJ12-2</strain>
    </source>
</reference>
<gene>
    <name evidence="1" type="ORF">MAXJ12_08599</name>
</gene>
<dbReference type="EMBL" id="AHAM01000058">
    <property type="protein sequence ID" value="EHK57650.1"/>
    <property type="molecule type" value="Genomic_DNA"/>
</dbReference>
<organism evidence="1 2">
    <name type="scientific">Mesorhizobium alhagi CCNWXJ12-2</name>
    <dbReference type="NCBI Taxonomy" id="1107882"/>
    <lineage>
        <taxon>Bacteria</taxon>
        <taxon>Pseudomonadati</taxon>
        <taxon>Pseudomonadota</taxon>
        <taxon>Alphaproteobacteria</taxon>
        <taxon>Hyphomicrobiales</taxon>
        <taxon>Phyllobacteriaceae</taxon>
        <taxon>Allomesorhizobium</taxon>
    </lineage>
</organism>
<dbReference type="RefSeq" id="WP_008835359.1">
    <property type="nucleotide sequence ID" value="NZ_AHAM01000058.1"/>
</dbReference>
<sequence>MKRRAFLQFLGVGAAAGPSAVKSAAEMSMADLNMPGVGQYLGGKDGEVDSAGDDACEVMSESRMQRTTRRLERLIGKSDAQVAKEKRDQYVSALDPNVASLRSVSLTEKMRIQRLRQYERRRAIEIADYRGILAGLFD</sequence>
<evidence type="ECO:0000313" key="2">
    <source>
        <dbReference type="Proteomes" id="UP000003250"/>
    </source>
</evidence>
<accession>H0HNJ7</accession>